<reference evidence="8" key="1">
    <citation type="submission" date="2023-03" db="EMBL/GenBank/DDBJ databases">
        <title>Mating type loci evolution in Malassezia.</title>
        <authorList>
            <person name="Coelho M.A."/>
        </authorList>
    </citation>
    <scope>NUCLEOTIDE SEQUENCE</scope>
    <source>
        <strain evidence="8">CBS 7876</strain>
    </source>
</reference>
<dbReference type="GO" id="GO:0016020">
    <property type="term" value="C:membrane"/>
    <property type="evidence" value="ECO:0007669"/>
    <property type="project" value="UniProtKB-SubCell"/>
</dbReference>
<keyword evidence="3 7" id="KW-0812">Transmembrane</keyword>
<dbReference type="FunFam" id="1.20.1250.20:FF:000064">
    <property type="entry name" value="MFS allantoate transporter"/>
    <property type="match status" value="1"/>
</dbReference>
<dbReference type="Pfam" id="PF07690">
    <property type="entry name" value="MFS_1"/>
    <property type="match status" value="1"/>
</dbReference>
<feature type="transmembrane region" description="Helical" evidence="7">
    <location>
        <begin position="189"/>
        <end position="212"/>
    </location>
</feature>
<dbReference type="InterPro" id="IPR036259">
    <property type="entry name" value="MFS_trans_sf"/>
</dbReference>
<dbReference type="GO" id="GO:0022857">
    <property type="term" value="F:transmembrane transporter activity"/>
    <property type="evidence" value="ECO:0007669"/>
    <property type="project" value="InterPro"/>
</dbReference>
<dbReference type="Proteomes" id="UP001214603">
    <property type="component" value="Chromosome 7"/>
</dbReference>
<accession>A0AAF0E2Y5</accession>
<feature type="transmembrane region" description="Helical" evidence="7">
    <location>
        <begin position="358"/>
        <end position="375"/>
    </location>
</feature>
<evidence type="ECO:0000256" key="4">
    <source>
        <dbReference type="ARBA" id="ARBA00022989"/>
    </source>
</evidence>
<feature type="transmembrane region" description="Helical" evidence="7">
    <location>
        <begin position="452"/>
        <end position="472"/>
    </location>
</feature>
<evidence type="ECO:0000256" key="1">
    <source>
        <dbReference type="ARBA" id="ARBA00004141"/>
    </source>
</evidence>
<name>A0AAF0E2Y5_9BASI</name>
<keyword evidence="2" id="KW-0813">Transport</keyword>
<evidence type="ECO:0000256" key="2">
    <source>
        <dbReference type="ARBA" id="ARBA00022448"/>
    </source>
</evidence>
<evidence type="ECO:0000256" key="3">
    <source>
        <dbReference type="ARBA" id="ARBA00022692"/>
    </source>
</evidence>
<dbReference type="AlphaFoldDB" id="A0AAF0E2Y5"/>
<feature type="transmembrane region" description="Helical" evidence="7">
    <location>
        <begin position="224"/>
        <end position="243"/>
    </location>
</feature>
<feature type="transmembrane region" description="Helical" evidence="7">
    <location>
        <begin position="328"/>
        <end position="351"/>
    </location>
</feature>
<evidence type="ECO:0000313" key="9">
    <source>
        <dbReference type="Proteomes" id="UP001214603"/>
    </source>
</evidence>
<feature type="transmembrane region" description="Helical" evidence="7">
    <location>
        <begin position="129"/>
        <end position="149"/>
    </location>
</feature>
<keyword evidence="4 7" id="KW-1133">Transmembrane helix</keyword>
<evidence type="ECO:0000256" key="5">
    <source>
        <dbReference type="ARBA" id="ARBA00023136"/>
    </source>
</evidence>
<dbReference type="Gene3D" id="1.20.1250.20">
    <property type="entry name" value="MFS general substrate transporter like domains"/>
    <property type="match status" value="2"/>
</dbReference>
<dbReference type="SUPFAM" id="SSF103473">
    <property type="entry name" value="MFS general substrate transporter"/>
    <property type="match status" value="1"/>
</dbReference>
<evidence type="ECO:0000313" key="8">
    <source>
        <dbReference type="EMBL" id="WFD04290.1"/>
    </source>
</evidence>
<dbReference type="PANTHER" id="PTHR43791">
    <property type="entry name" value="PERMEASE-RELATED"/>
    <property type="match status" value="1"/>
</dbReference>
<sequence>MSSLEVPEKPVLDVQDKLSVDVTDVSPKQEEHVFHNQAAALVPEEGVSAEEKRRLLRKLDLLLLPLASGCVLLQMLDKTLINYASLMGFKQDIGLEKQQYAWLGSIFYFGYMAGTPLHSFALQKFPLSPYVAAIVVIWGGVLACHAAAMSYSSFLAVRFFLGFFEAAINPGFILLTGRFYTRKEQVVRVAVWYSMNGWAMIVGGAMTYGILVNPAPTINRWQEMFVGVGIITIAFGVLCFFIMPSSPETTRYLNERERGVAVLRVASNKSGIHDSRIKKYQVIEALTDIRLYIFFFGFCSVNITNGGISIFASQIITAFNFSTPKAALLGMCQGAGEVVAVVIGTAIFLWINRRDIPCLFGYAVAIAGGVMMTVLGEDKPISRMAGLSLLYFFPASYPMFYSWMSGAVSGTTKRIIFNAVLQVAYCVGNIIGPQVYQDKEKPQYTTAKTVDFVMFAVSAGFIMMLSCVHWVWNRQRDKRAAETETLNHDQQLDTDLSDLTDKERASYRYPY</sequence>
<feature type="transmembrane region" description="Helical" evidence="7">
    <location>
        <begin position="291"/>
        <end position="316"/>
    </location>
</feature>
<evidence type="ECO:0008006" key="10">
    <source>
        <dbReference type="Google" id="ProtNLM"/>
    </source>
</evidence>
<protein>
    <recommendedName>
        <fullName evidence="10">Major facilitator superfamily (MFS) profile domain-containing protein</fullName>
    </recommendedName>
</protein>
<dbReference type="PANTHER" id="PTHR43791:SF59">
    <property type="entry name" value="TRANSPORTER, PUTATIVE (AFU_ORTHOLOGUE AFUA_1G06550)-RELATED"/>
    <property type="match status" value="1"/>
</dbReference>
<feature type="transmembrane region" description="Helical" evidence="7">
    <location>
        <begin position="381"/>
        <end position="403"/>
    </location>
</feature>
<keyword evidence="5 7" id="KW-0472">Membrane</keyword>
<evidence type="ECO:0000256" key="6">
    <source>
        <dbReference type="ARBA" id="ARBA00037968"/>
    </source>
</evidence>
<organism evidence="8 9">
    <name type="scientific">Malassezia obtusa</name>
    <dbReference type="NCBI Taxonomy" id="76774"/>
    <lineage>
        <taxon>Eukaryota</taxon>
        <taxon>Fungi</taxon>
        <taxon>Dikarya</taxon>
        <taxon>Basidiomycota</taxon>
        <taxon>Ustilaginomycotina</taxon>
        <taxon>Malasseziomycetes</taxon>
        <taxon>Malasseziales</taxon>
        <taxon>Malasseziaceae</taxon>
        <taxon>Malassezia</taxon>
    </lineage>
</organism>
<proteinExistence type="inferred from homology"/>
<gene>
    <name evidence="8" type="ORF">MOBT1_002996</name>
</gene>
<keyword evidence="9" id="KW-1185">Reference proteome</keyword>
<dbReference type="InterPro" id="IPR011701">
    <property type="entry name" value="MFS"/>
</dbReference>
<feature type="transmembrane region" description="Helical" evidence="7">
    <location>
        <begin position="155"/>
        <end position="177"/>
    </location>
</feature>
<feature type="transmembrane region" description="Helical" evidence="7">
    <location>
        <begin position="101"/>
        <end position="122"/>
    </location>
</feature>
<evidence type="ECO:0000256" key="7">
    <source>
        <dbReference type="SAM" id="Phobius"/>
    </source>
</evidence>
<dbReference type="EMBL" id="CP119940">
    <property type="protein sequence ID" value="WFD04290.1"/>
    <property type="molecule type" value="Genomic_DNA"/>
</dbReference>
<feature type="transmembrane region" description="Helical" evidence="7">
    <location>
        <begin position="415"/>
        <end position="432"/>
    </location>
</feature>
<comment type="similarity">
    <text evidence="6">Belongs to the major facilitator superfamily. Allantoate permease family.</text>
</comment>
<comment type="subcellular location">
    <subcellularLocation>
        <location evidence="1">Membrane</location>
        <topology evidence="1">Multi-pass membrane protein</topology>
    </subcellularLocation>
</comment>